<evidence type="ECO:0000313" key="1">
    <source>
        <dbReference type="EMBL" id="ESM30919.1"/>
    </source>
</evidence>
<evidence type="ECO:0000313" key="2">
    <source>
        <dbReference type="Proteomes" id="UP000017391"/>
    </source>
</evidence>
<name>A0ABC9U8P3_ENTAS</name>
<proteinExistence type="predicted"/>
<sequence>MLDGYFNHDGDSGEAFINKRKRLLAVQAALEIAKHSVGNHHQSTVSRVNEDLSKTAAGIEGLADAIQAALDK</sequence>
<dbReference type="Proteomes" id="UP000017391">
    <property type="component" value="Unassembled WGS sequence"/>
</dbReference>
<reference evidence="2" key="1">
    <citation type="submission" date="2013-09" db="EMBL/GenBank/DDBJ databases">
        <title>The Genome Sequence of Enterobacter cloacae BWH 31.</title>
        <authorList>
            <consortium name="The Broad Institute Genomics Platform"/>
            <consortium name="The Broad Institute Genome Sequencing Center for Infectious Disease"/>
            <person name="Murphy C."/>
            <person name="Cosimi L."/>
            <person name="Cerqueira G."/>
            <person name="Feldgarden M."/>
            <person name="Hung D."/>
            <person name="Onderdonk A.B."/>
            <person name="Ferraro M.J."/>
            <person name="Hooper D."/>
            <person name="Dekker J."/>
            <person name="O'Brien T."/>
            <person name="Huang S."/>
            <person name="Quan V."/>
            <person name="Ernst C."/>
            <person name="Delaney M."/>
            <person name="DuBois A."/>
            <person name="Young S.K."/>
            <person name="Zeng Q."/>
            <person name="Gargeya S."/>
            <person name="Fitzgerald M."/>
            <person name="Abouelleil A."/>
            <person name="Alvarado L."/>
            <person name="Berlin A.M."/>
            <person name="Chapman S.B."/>
            <person name="Gainer-Dewar J."/>
            <person name="Goldberg J."/>
            <person name="Gnerre S."/>
            <person name="Griggs A."/>
            <person name="Gujja S."/>
            <person name="Hansen M."/>
            <person name="Howarth C."/>
            <person name="Imamovic A."/>
            <person name="Ireland A."/>
            <person name="Larimer J."/>
            <person name="McCowan C."/>
            <person name="Murphy C."/>
            <person name="Pearson M."/>
            <person name="Poon T.W."/>
            <person name="Priest M."/>
            <person name="Roberts A."/>
            <person name="Saif S."/>
            <person name="Shea T."/>
            <person name="Sykes S."/>
            <person name="Wortman J."/>
            <person name="Nusbaum C."/>
            <person name="Birren B."/>
        </authorList>
    </citation>
    <scope>NUCLEOTIDE SEQUENCE [LARGE SCALE GENOMIC DNA]</scope>
    <source>
        <strain evidence="2">BWH 31</strain>
    </source>
</reference>
<protein>
    <submittedName>
        <fullName evidence="1">Uncharacterized protein</fullName>
    </submittedName>
</protein>
<dbReference type="RefSeq" id="WP_023311207.1">
    <property type="nucleotide sequence ID" value="NZ_CP034336.1"/>
</dbReference>
<dbReference type="EMBL" id="AYIP01000011">
    <property type="protein sequence ID" value="ESM30919.1"/>
    <property type="molecule type" value="Genomic_DNA"/>
</dbReference>
<dbReference type="AlphaFoldDB" id="A0ABC9U8P3"/>
<accession>A0ABC9U8P3</accession>
<gene>
    <name evidence="1" type="ORF">L402_03219</name>
</gene>
<organism evidence="1 2">
    <name type="scientific">Enterobacter asburiae</name>
    <dbReference type="NCBI Taxonomy" id="61645"/>
    <lineage>
        <taxon>Bacteria</taxon>
        <taxon>Pseudomonadati</taxon>
        <taxon>Pseudomonadota</taxon>
        <taxon>Gammaproteobacteria</taxon>
        <taxon>Enterobacterales</taxon>
        <taxon>Enterobacteriaceae</taxon>
        <taxon>Enterobacter</taxon>
        <taxon>Enterobacter cloacae complex</taxon>
    </lineage>
</organism>
<comment type="caution">
    <text evidence="1">The sequence shown here is derived from an EMBL/GenBank/DDBJ whole genome shotgun (WGS) entry which is preliminary data.</text>
</comment>